<comment type="caution">
    <text evidence="2">The sequence shown here is derived from an EMBL/GenBank/DDBJ whole genome shotgun (WGS) entry which is preliminary data.</text>
</comment>
<evidence type="ECO:0000256" key="1">
    <source>
        <dbReference type="SAM" id="Phobius"/>
    </source>
</evidence>
<sequence>MTEHWKHAADPSEIMRATGHPELEYAAGWTIAGLVTIGTIVAAWVFAI</sequence>
<accession>A0ABQ6AZ54</accession>
<keyword evidence="1" id="KW-0812">Transmembrane</keyword>
<dbReference type="RefSeq" id="WP_284267390.1">
    <property type="nucleotide sequence ID" value="NZ_BSOW01000012.1"/>
</dbReference>
<dbReference type="EMBL" id="BSOW01000012">
    <property type="protein sequence ID" value="GLR86853.1"/>
    <property type="molecule type" value="Genomic_DNA"/>
</dbReference>
<protein>
    <submittedName>
        <fullName evidence="2">Uncharacterized protein</fullName>
    </submittedName>
</protein>
<name>A0ABQ6AZ54_9BRAD</name>
<proteinExistence type="predicted"/>
<keyword evidence="1" id="KW-0472">Membrane</keyword>
<keyword evidence="1" id="KW-1133">Transmembrane helix</keyword>
<organism evidence="2 3">
    <name type="scientific">Bradyrhizobium iriomotense</name>
    <dbReference type="NCBI Taxonomy" id="441950"/>
    <lineage>
        <taxon>Bacteria</taxon>
        <taxon>Pseudomonadati</taxon>
        <taxon>Pseudomonadota</taxon>
        <taxon>Alphaproteobacteria</taxon>
        <taxon>Hyphomicrobiales</taxon>
        <taxon>Nitrobacteraceae</taxon>
        <taxon>Bradyrhizobium</taxon>
    </lineage>
</organism>
<keyword evidence="3" id="KW-1185">Reference proteome</keyword>
<dbReference type="Proteomes" id="UP001156905">
    <property type="component" value="Unassembled WGS sequence"/>
</dbReference>
<evidence type="ECO:0000313" key="2">
    <source>
        <dbReference type="EMBL" id="GLR86853.1"/>
    </source>
</evidence>
<gene>
    <name evidence="2" type="ORF">GCM10007857_35640</name>
</gene>
<reference evidence="3" key="1">
    <citation type="journal article" date="2019" name="Int. J. Syst. Evol. Microbiol.">
        <title>The Global Catalogue of Microorganisms (GCM) 10K type strain sequencing project: providing services to taxonomists for standard genome sequencing and annotation.</title>
        <authorList>
            <consortium name="The Broad Institute Genomics Platform"/>
            <consortium name="The Broad Institute Genome Sequencing Center for Infectious Disease"/>
            <person name="Wu L."/>
            <person name="Ma J."/>
        </authorList>
    </citation>
    <scope>NUCLEOTIDE SEQUENCE [LARGE SCALE GENOMIC DNA]</scope>
    <source>
        <strain evidence="3">NBRC 102520</strain>
    </source>
</reference>
<evidence type="ECO:0000313" key="3">
    <source>
        <dbReference type="Proteomes" id="UP001156905"/>
    </source>
</evidence>
<feature type="transmembrane region" description="Helical" evidence="1">
    <location>
        <begin position="25"/>
        <end position="47"/>
    </location>
</feature>